<dbReference type="PANTHER" id="PTHR23546:SF1">
    <property type="entry name" value="MEMBRANE PROTEIN"/>
    <property type="match status" value="1"/>
</dbReference>
<comment type="subcellular location">
    <subcellularLocation>
        <location evidence="1">Cell membrane</location>
        <topology evidence="1">Multi-pass membrane protein</topology>
    </subcellularLocation>
</comment>
<feature type="transmembrane region" description="Helical" evidence="5">
    <location>
        <begin position="79"/>
        <end position="97"/>
    </location>
</feature>
<accession>A0A2A9G283</accession>
<dbReference type="Proteomes" id="UP000243542">
    <property type="component" value="Unassembled WGS sequence"/>
</dbReference>
<keyword evidence="2 5" id="KW-0812">Transmembrane</keyword>
<dbReference type="PRINTS" id="PR01035">
    <property type="entry name" value="TCRTETA"/>
</dbReference>
<protein>
    <submittedName>
        <fullName evidence="7">Putative MFS family arabinose efflux permease</fullName>
    </submittedName>
</protein>
<feature type="transmembrane region" description="Helical" evidence="5">
    <location>
        <begin position="168"/>
        <end position="187"/>
    </location>
</feature>
<dbReference type="GO" id="GO:0005886">
    <property type="term" value="C:plasma membrane"/>
    <property type="evidence" value="ECO:0007669"/>
    <property type="project" value="UniProtKB-SubCell"/>
</dbReference>
<evidence type="ECO:0000256" key="4">
    <source>
        <dbReference type="ARBA" id="ARBA00023136"/>
    </source>
</evidence>
<feature type="domain" description="Major facilitator superfamily (MFS) profile" evidence="6">
    <location>
        <begin position="1"/>
        <end position="393"/>
    </location>
</feature>
<dbReference type="SUPFAM" id="SSF103473">
    <property type="entry name" value="MFS general substrate transporter"/>
    <property type="match status" value="1"/>
</dbReference>
<feature type="transmembrane region" description="Helical" evidence="5">
    <location>
        <begin position="338"/>
        <end position="363"/>
    </location>
</feature>
<feature type="transmembrane region" description="Helical" evidence="5">
    <location>
        <begin position="300"/>
        <end position="326"/>
    </location>
</feature>
<dbReference type="InterPro" id="IPR001958">
    <property type="entry name" value="Tet-R_TetA/multi-R_MdtG-like"/>
</dbReference>
<feature type="transmembrane region" description="Helical" evidence="5">
    <location>
        <begin position="103"/>
        <end position="125"/>
    </location>
</feature>
<feature type="transmembrane region" description="Helical" evidence="5">
    <location>
        <begin position="369"/>
        <end position="387"/>
    </location>
</feature>
<dbReference type="EMBL" id="PDJK01000001">
    <property type="protein sequence ID" value="PFG57263.1"/>
    <property type="molecule type" value="Genomic_DNA"/>
</dbReference>
<gene>
    <name evidence="7" type="ORF">ATK36_0829</name>
</gene>
<dbReference type="Gene3D" id="1.20.1250.20">
    <property type="entry name" value="MFS general substrate transporter like domains"/>
    <property type="match status" value="2"/>
</dbReference>
<reference evidence="7 8" key="1">
    <citation type="submission" date="2017-10" db="EMBL/GenBank/DDBJ databases">
        <title>Sequencing the genomes of 1000 actinobacteria strains.</title>
        <authorList>
            <person name="Klenk H.-P."/>
        </authorList>
    </citation>
    <scope>NUCLEOTIDE SEQUENCE [LARGE SCALE GENOMIC DNA]</scope>
    <source>
        <strain evidence="7 8">DSM 46092</strain>
    </source>
</reference>
<dbReference type="PROSITE" id="PS50850">
    <property type="entry name" value="MFS"/>
    <property type="match status" value="1"/>
</dbReference>
<dbReference type="Pfam" id="PF07690">
    <property type="entry name" value="MFS_1"/>
    <property type="match status" value="1"/>
</dbReference>
<evidence type="ECO:0000256" key="5">
    <source>
        <dbReference type="SAM" id="Phobius"/>
    </source>
</evidence>
<keyword evidence="4 5" id="KW-0472">Membrane</keyword>
<feature type="transmembrane region" description="Helical" evidence="5">
    <location>
        <begin position="146"/>
        <end position="162"/>
    </location>
</feature>
<dbReference type="InterPro" id="IPR036259">
    <property type="entry name" value="MFS_trans_sf"/>
</dbReference>
<dbReference type="PANTHER" id="PTHR23546">
    <property type="entry name" value="TRANSPORT PROTEIN"/>
    <property type="match status" value="1"/>
</dbReference>
<feature type="transmembrane region" description="Helical" evidence="5">
    <location>
        <begin position="238"/>
        <end position="261"/>
    </location>
</feature>
<keyword evidence="8" id="KW-1185">Reference proteome</keyword>
<evidence type="ECO:0000256" key="3">
    <source>
        <dbReference type="ARBA" id="ARBA00022989"/>
    </source>
</evidence>
<keyword evidence="3 5" id="KW-1133">Transmembrane helix</keyword>
<evidence type="ECO:0000256" key="2">
    <source>
        <dbReference type="ARBA" id="ARBA00022692"/>
    </source>
</evidence>
<organism evidence="7 8">
    <name type="scientific">Amycolatopsis sulphurea</name>
    <dbReference type="NCBI Taxonomy" id="76022"/>
    <lineage>
        <taxon>Bacteria</taxon>
        <taxon>Bacillati</taxon>
        <taxon>Actinomycetota</taxon>
        <taxon>Actinomycetes</taxon>
        <taxon>Pseudonocardiales</taxon>
        <taxon>Pseudonocardiaceae</taxon>
        <taxon>Amycolatopsis</taxon>
    </lineage>
</organism>
<feature type="transmembrane region" description="Helical" evidence="5">
    <location>
        <begin position="208"/>
        <end position="232"/>
    </location>
</feature>
<dbReference type="GO" id="GO:0022857">
    <property type="term" value="F:transmembrane transporter activity"/>
    <property type="evidence" value="ECO:0007669"/>
    <property type="project" value="InterPro"/>
</dbReference>
<dbReference type="AlphaFoldDB" id="A0A2A9G283"/>
<feature type="transmembrane region" description="Helical" evidence="5">
    <location>
        <begin position="273"/>
        <end position="294"/>
    </location>
</feature>
<sequence length="401" mass="40004">MNQPSDGPGRAHVVTITAAHCASAFAALGLPPYLPRLLPELGDPNARWAGLLYVLPTLCTALAAPVWGRLADRHGPKLLLVRAQFGLAVAFGLAAIAQNMTSLVIALIAQGLLGGTYSASTAYLAAGLRGPRLSGALALMQGSARTALAGAPVLAGLLSTMLDVRQMYGMATLLPLAAAIATLILPAPTGAGRSVRAAAEPTTARTGITVAGMCLAEGGFVLVTVITFPYFLPLAHQIAPGLAPVLIGLLFAAPHLCYLLACAFTLRWLRGRARAGLTAGYALAAVSAAVHLFVAPGAGALAWLVFGRLVLGAALALGLPSLSLLATEAATGRRPGKLFGTVEAASKSGAVLAGVAASALAGFGPAAPLAVPVVAGLALAAAVAGFTRPAPGPLIAPTTTS</sequence>
<name>A0A2A9G283_9PSEU</name>
<evidence type="ECO:0000256" key="1">
    <source>
        <dbReference type="ARBA" id="ARBA00004651"/>
    </source>
</evidence>
<dbReference type="InterPro" id="IPR011701">
    <property type="entry name" value="MFS"/>
</dbReference>
<feature type="transmembrane region" description="Helical" evidence="5">
    <location>
        <begin position="12"/>
        <end position="34"/>
    </location>
</feature>
<evidence type="ECO:0000313" key="8">
    <source>
        <dbReference type="Proteomes" id="UP000243542"/>
    </source>
</evidence>
<dbReference type="RefSeq" id="WP_098509877.1">
    <property type="nucleotide sequence ID" value="NZ_JBIAKZ010000010.1"/>
</dbReference>
<feature type="transmembrane region" description="Helical" evidence="5">
    <location>
        <begin position="46"/>
        <end position="67"/>
    </location>
</feature>
<comment type="caution">
    <text evidence="7">The sequence shown here is derived from an EMBL/GenBank/DDBJ whole genome shotgun (WGS) entry which is preliminary data.</text>
</comment>
<evidence type="ECO:0000313" key="7">
    <source>
        <dbReference type="EMBL" id="PFG57263.1"/>
    </source>
</evidence>
<dbReference type="InterPro" id="IPR020846">
    <property type="entry name" value="MFS_dom"/>
</dbReference>
<proteinExistence type="predicted"/>
<evidence type="ECO:0000259" key="6">
    <source>
        <dbReference type="PROSITE" id="PS50850"/>
    </source>
</evidence>